<feature type="compositionally biased region" description="Basic and acidic residues" evidence="3">
    <location>
        <begin position="98"/>
        <end position="112"/>
    </location>
</feature>
<feature type="domain" description="RRM" evidence="4">
    <location>
        <begin position="18"/>
        <end position="98"/>
    </location>
</feature>
<dbReference type="InterPro" id="IPR000504">
    <property type="entry name" value="RRM_dom"/>
</dbReference>
<dbReference type="GO" id="GO:0003729">
    <property type="term" value="F:mRNA binding"/>
    <property type="evidence" value="ECO:0007669"/>
    <property type="project" value="TreeGrafter"/>
</dbReference>
<evidence type="ECO:0000256" key="3">
    <source>
        <dbReference type="SAM" id="MobiDB-lite"/>
    </source>
</evidence>
<dbReference type="SMART" id="SM00360">
    <property type="entry name" value="RRM"/>
    <property type="match status" value="1"/>
</dbReference>
<comment type="caution">
    <text evidence="5">The sequence shown here is derived from an EMBL/GenBank/DDBJ whole genome shotgun (WGS) entry which is preliminary data.</text>
</comment>
<reference evidence="5" key="1">
    <citation type="submission" date="2021-02" db="EMBL/GenBank/DDBJ databases">
        <authorList>
            <person name="Dougan E. K."/>
            <person name="Rhodes N."/>
            <person name="Thang M."/>
            <person name="Chan C."/>
        </authorList>
    </citation>
    <scope>NUCLEOTIDE SEQUENCE</scope>
</reference>
<accession>A0A813J818</accession>
<organism evidence="5 6">
    <name type="scientific">Polarella glacialis</name>
    <name type="common">Dinoflagellate</name>
    <dbReference type="NCBI Taxonomy" id="89957"/>
    <lineage>
        <taxon>Eukaryota</taxon>
        <taxon>Sar</taxon>
        <taxon>Alveolata</taxon>
        <taxon>Dinophyceae</taxon>
        <taxon>Suessiales</taxon>
        <taxon>Suessiaceae</taxon>
        <taxon>Polarella</taxon>
    </lineage>
</organism>
<dbReference type="Gene3D" id="3.30.70.330">
    <property type="match status" value="1"/>
</dbReference>
<dbReference type="InterPro" id="IPR012677">
    <property type="entry name" value="Nucleotide-bd_a/b_plait_sf"/>
</dbReference>
<dbReference type="PANTHER" id="PTHR48025:SF1">
    <property type="entry name" value="RRM DOMAIN-CONTAINING PROTEIN"/>
    <property type="match status" value="1"/>
</dbReference>
<dbReference type="InterPro" id="IPR035979">
    <property type="entry name" value="RBD_domain_sf"/>
</dbReference>
<feature type="region of interest" description="Disordered" evidence="3">
    <location>
        <begin position="88"/>
        <end position="144"/>
    </location>
</feature>
<proteinExistence type="predicted"/>
<sequence>DAEAKKKDEFKGDRFEGIKLYVRNLPADMTDDKLKALFDEFGKVTDFKAVVDRDSGECKGYGFVRFSTMEEAEGAVEKMNSKEIFPEQPALQVSLRSGKGEGKGEGKGKGGEKGFGGGGKGGKGKGKGGKGPGAGGMMGPLALS</sequence>
<dbReference type="EMBL" id="CAJNNW010022093">
    <property type="protein sequence ID" value="CAE8668840.1"/>
    <property type="molecule type" value="Genomic_DNA"/>
</dbReference>
<dbReference type="SUPFAM" id="SSF54928">
    <property type="entry name" value="RNA-binding domain, RBD"/>
    <property type="match status" value="1"/>
</dbReference>
<protein>
    <recommendedName>
        <fullName evidence="4">RRM domain-containing protein</fullName>
    </recommendedName>
</protein>
<dbReference type="GO" id="GO:0005634">
    <property type="term" value="C:nucleus"/>
    <property type="evidence" value="ECO:0007669"/>
    <property type="project" value="TreeGrafter"/>
</dbReference>
<evidence type="ECO:0000313" key="5">
    <source>
        <dbReference type="EMBL" id="CAE8668840.1"/>
    </source>
</evidence>
<keyword evidence="1 2" id="KW-0694">RNA-binding</keyword>
<dbReference type="Pfam" id="PF00076">
    <property type="entry name" value="RRM_1"/>
    <property type="match status" value="1"/>
</dbReference>
<dbReference type="PANTHER" id="PTHR48025">
    <property type="entry name" value="OS02G0815200 PROTEIN"/>
    <property type="match status" value="1"/>
</dbReference>
<evidence type="ECO:0000259" key="4">
    <source>
        <dbReference type="PROSITE" id="PS50102"/>
    </source>
</evidence>
<gene>
    <name evidence="5" type="ORF">PGLA2088_LOCUS17041</name>
</gene>
<evidence type="ECO:0000313" key="6">
    <source>
        <dbReference type="Proteomes" id="UP000626109"/>
    </source>
</evidence>
<feature type="non-terminal residue" evidence="5">
    <location>
        <position position="144"/>
    </location>
</feature>
<dbReference type="Proteomes" id="UP000626109">
    <property type="component" value="Unassembled WGS sequence"/>
</dbReference>
<evidence type="ECO:0000256" key="2">
    <source>
        <dbReference type="PROSITE-ProRule" id="PRU00176"/>
    </source>
</evidence>
<evidence type="ECO:0000256" key="1">
    <source>
        <dbReference type="ARBA" id="ARBA00022884"/>
    </source>
</evidence>
<dbReference type="InterPro" id="IPR050502">
    <property type="entry name" value="Euk_RNA-bind_prot"/>
</dbReference>
<dbReference type="AlphaFoldDB" id="A0A813J818"/>
<feature type="compositionally biased region" description="Gly residues" evidence="3">
    <location>
        <begin position="129"/>
        <end position="138"/>
    </location>
</feature>
<feature type="non-terminal residue" evidence="5">
    <location>
        <position position="1"/>
    </location>
</feature>
<dbReference type="PROSITE" id="PS50102">
    <property type="entry name" value="RRM"/>
    <property type="match status" value="1"/>
</dbReference>
<name>A0A813J818_POLGL</name>